<evidence type="ECO:0000313" key="3">
    <source>
        <dbReference type="Proteomes" id="UP001149400"/>
    </source>
</evidence>
<evidence type="ECO:0000313" key="2">
    <source>
        <dbReference type="EMBL" id="MDD1794941.1"/>
    </source>
</evidence>
<gene>
    <name evidence="2" type="ORF">LRP50_17555</name>
</gene>
<keyword evidence="3" id="KW-1185">Reference proteome</keyword>
<feature type="compositionally biased region" description="Basic and acidic residues" evidence="1">
    <location>
        <begin position="18"/>
        <end position="52"/>
    </location>
</feature>
<reference evidence="2" key="1">
    <citation type="submission" date="2021-12" db="EMBL/GenBank/DDBJ databases">
        <title>Enterovibrio ZSDZ35 sp. nov. and Enterovibrio ZSDZ42 sp. nov., isolated from coastal seawater in Qingdao.</title>
        <authorList>
            <person name="Zhang P."/>
        </authorList>
    </citation>
    <scope>NUCLEOTIDE SEQUENCE</scope>
    <source>
        <strain evidence="2">ZSDZ42</strain>
    </source>
</reference>
<dbReference type="EMBL" id="JAJUBC010000022">
    <property type="protein sequence ID" value="MDD1794941.1"/>
    <property type="molecule type" value="Genomic_DNA"/>
</dbReference>
<protein>
    <submittedName>
        <fullName evidence="2">Uncharacterized protein</fullName>
    </submittedName>
</protein>
<evidence type="ECO:0000256" key="1">
    <source>
        <dbReference type="SAM" id="MobiDB-lite"/>
    </source>
</evidence>
<dbReference type="RefSeq" id="WP_274165752.1">
    <property type="nucleotide sequence ID" value="NZ_JAJUBC010000022.1"/>
</dbReference>
<dbReference type="Proteomes" id="UP001149400">
    <property type="component" value="Unassembled WGS sequence"/>
</dbReference>
<accession>A0ABT5R3V2</accession>
<name>A0ABT5R3V2_9GAMM</name>
<proteinExistence type="predicted"/>
<organism evidence="2 3">
    <name type="scientific">Enterovibrio gelatinilyticus</name>
    <dbReference type="NCBI Taxonomy" id="2899819"/>
    <lineage>
        <taxon>Bacteria</taxon>
        <taxon>Pseudomonadati</taxon>
        <taxon>Pseudomonadota</taxon>
        <taxon>Gammaproteobacteria</taxon>
        <taxon>Vibrionales</taxon>
        <taxon>Vibrionaceae</taxon>
        <taxon>Enterovibrio</taxon>
    </lineage>
</organism>
<feature type="region of interest" description="Disordered" evidence="1">
    <location>
        <begin position="1"/>
        <end position="52"/>
    </location>
</feature>
<sequence>MGHKRISNKKIQQMLHDIMPEDAQKTKDDSLVEGKTAKGNDETPLKLDNEQK</sequence>
<comment type="caution">
    <text evidence="2">The sequence shown here is derived from an EMBL/GenBank/DDBJ whole genome shotgun (WGS) entry which is preliminary data.</text>
</comment>